<evidence type="ECO:0000256" key="1">
    <source>
        <dbReference type="SAM" id="SignalP"/>
    </source>
</evidence>
<feature type="signal peptide" evidence="1">
    <location>
        <begin position="1"/>
        <end position="28"/>
    </location>
</feature>
<gene>
    <name evidence="2" type="ORF">JZO69_12320</name>
</gene>
<dbReference type="InterPro" id="IPR004991">
    <property type="entry name" value="Aerolysin-like"/>
</dbReference>
<keyword evidence="1" id="KW-0732">Signal</keyword>
<dbReference type="EMBL" id="JAFLWD010000032">
    <property type="protein sequence ID" value="MBO0441149.1"/>
    <property type="molecule type" value="Genomic_DNA"/>
</dbReference>
<organism evidence="2 3">
    <name type="scientific">Candidatus Enterococcus ikei</name>
    <dbReference type="NCBI Taxonomy" id="2815326"/>
    <lineage>
        <taxon>Bacteria</taxon>
        <taxon>Bacillati</taxon>
        <taxon>Bacillota</taxon>
        <taxon>Bacilli</taxon>
        <taxon>Lactobacillales</taxon>
        <taxon>Enterococcaceae</taxon>
        <taxon>Enterococcus</taxon>
    </lineage>
</organism>
<reference evidence="2 3" key="1">
    <citation type="submission" date="2021-03" db="EMBL/GenBank/DDBJ databases">
        <title>Enterococcal diversity collection.</title>
        <authorList>
            <person name="Gilmore M.S."/>
            <person name="Schwartzman J."/>
            <person name="Van Tyne D."/>
            <person name="Martin M."/>
            <person name="Earl A.M."/>
            <person name="Manson A.L."/>
            <person name="Straub T."/>
            <person name="Salamzade R."/>
            <person name="Saavedra J."/>
            <person name="Lebreton F."/>
            <person name="Prichula J."/>
            <person name="Schaufler K."/>
            <person name="Gaca A."/>
            <person name="Sgardioli B."/>
            <person name="Wagenaar J."/>
            <person name="Strong T."/>
        </authorList>
    </citation>
    <scope>NUCLEOTIDE SEQUENCE [LARGE SCALE GENOMIC DNA]</scope>
    <source>
        <strain evidence="2 3">DIV0869a</strain>
    </source>
</reference>
<evidence type="ECO:0000313" key="2">
    <source>
        <dbReference type="EMBL" id="MBO0441149.1"/>
    </source>
</evidence>
<feature type="chain" id="PRO_5047250997" evidence="1">
    <location>
        <begin position="29"/>
        <end position="316"/>
    </location>
</feature>
<dbReference type="Proteomes" id="UP000664632">
    <property type="component" value="Unassembled WGS sequence"/>
</dbReference>
<sequence>MKLKRILFAATFFVFSSMCTSSLSIAHAEQLSDDTVHSSPEFNQTLKEHLGKFGWQLGLFYGKNGTLPSGAIPLFDYKLPGIDVSTPKVSANILNRSELESLHAGEATFTNNSDEKQDYQSQEFQKTFETSVTTTTTHTAGFGFEASGKIGIPIVAEGGIKLSAKYDFSTSRSQIEKSADVYTMKSQKVSVPPKRKYLIQAKLFVGKATGQLNLASTVTGEVFYAKELQGDKLYAQSVGKTISDYQKNINDLPSQYFLKYWQYKPELGDAANARLGLADFTAQYGSHMEVETYDVTDGDPVFIKSEKAEFAKVSNS</sequence>
<keyword evidence="3" id="KW-1185">Reference proteome</keyword>
<protein>
    <submittedName>
        <fullName evidence="2">ETX/MTX2 family pore-forming toxin</fullName>
    </submittedName>
</protein>
<evidence type="ECO:0000313" key="3">
    <source>
        <dbReference type="Proteomes" id="UP000664632"/>
    </source>
</evidence>
<comment type="caution">
    <text evidence="2">The sequence shown here is derived from an EMBL/GenBank/DDBJ whole genome shotgun (WGS) entry which is preliminary data.</text>
</comment>
<dbReference type="CDD" id="cd20223">
    <property type="entry name" value="PFM_epsilon-toxin-like"/>
    <property type="match status" value="1"/>
</dbReference>
<dbReference type="Pfam" id="PF03318">
    <property type="entry name" value="ETX_MTX2"/>
    <property type="match status" value="1"/>
</dbReference>
<accession>A0ABS3H1U7</accession>
<dbReference type="SUPFAM" id="SSF56973">
    <property type="entry name" value="Aerolisin/ETX pore-forming domain"/>
    <property type="match status" value="1"/>
</dbReference>
<dbReference type="Gene3D" id="2.170.15.10">
    <property type="entry name" value="Proaerolysin, chain A, domain 3"/>
    <property type="match status" value="1"/>
</dbReference>
<dbReference type="RefSeq" id="WP_207113166.1">
    <property type="nucleotide sequence ID" value="NZ_JAFLWD010000032.1"/>
</dbReference>
<name>A0ABS3H1U7_9ENTE</name>
<proteinExistence type="predicted"/>